<dbReference type="AlphaFoldDB" id="A0A8J8Q2W0"/>
<dbReference type="OrthoDB" id="204533at2157"/>
<organism evidence="1 2">
    <name type="scientific">Natronococcus pandeyae</name>
    <dbReference type="NCBI Taxonomy" id="2055836"/>
    <lineage>
        <taxon>Archaea</taxon>
        <taxon>Methanobacteriati</taxon>
        <taxon>Methanobacteriota</taxon>
        <taxon>Stenosarchaea group</taxon>
        <taxon>Halobacteria</taxon>
        <taxon>Halobacteriales</taxon>
        <taxon>Natrialbaceae</taxon>
        <taxon>Natronococcus</taxon>
    </lineage>
</organism>
<reference evidence="1" key="1">
    <citation type="submission" date="2017-11" db="EMBL/GenBank/DDBJ databases">
        <authorList>
            <person name="Kajale S.C."/>
            <person name="Sharma A."/>
        </authorList>
    </citation>
    <scope>NUCLEOTIDE SEQUENCE</scope>
    <source>
        <strain evidence="1">LS1_42</strain>
    </source>
</reference>
<accession>A0A8J8Q2W0</accession>
<dbReference type="InterPro" id="IPR055551">
    <property type="entry name" value="DUF7127"/>
</dbReference>
<comment type="caution">
    <text evidence="1">The sequence shown here is derived from an EMBL/GenBank/DDBJ whole genome shotgun (WGS) entry which is preliminary data.</text>
</comment>
<evidence type="ECO:0000313" key="2">
    <source>
        <dbReference type="Proteomes" id="UP000766904"/>
    </source>
</evidence>
<dbReference type="RefSeq" id="WP_148859894.1">
    <property type="nucleotide sequence ID" value="NZ_PHNJ01000015.1"/>
</dbReference>
<name>A0A8J8Q2W0_9EURY</name>
<dbReference type="Proteomes" id="UP000766904">
    <property type="component" value="Unassembled WGS sequence"/>
</dbReference>
<keyword evidence="2" id="KW-1185">Reference proteome</keyword>
<protein>
    <submittedName>
        <fullName evidence="1">Uncharacterized protein</fullName>
    </submittedName>
</protein>
<sequence>MRVPKQLRDGHTDDAVVRQIEDDGASAITVDFGPDAADMSIDIIDDTVIVVTSDRQFEFDLPAGASDVTVKNGVLTISE</sequence>
<gene>
    <name evidence="1" type="ORF">CV102_20635</name>
</gene>
<proteinExistence type="predicted"/>
<evidence type="ECO:0000313" key="1">
    <source>
        <dbReference type="EMBL" id="TYL36689.1"/>
    </source>
</evidence>
<dbReference type="Pfam" id="PF23444">
    <property type="entry name" value="DUF7127"/>
    <property type="match status" value="1"/>
</dbReference>
<dbReference type="EMBL" id="PHNJ01000015">
    <property type="protein sequence ID" value="TYL36689.1"/>
    <property type="molecule type" value="Genomic_DNA"/>
</dbReference>